<dbReference type="PANTHER" id="PTHR11465">
    <property type="entry name" value="CATALASE"/>
    <property type="match status" value="1"/>
</dbReference>
<dbReference type="Proteomes" id="UP000824159">
    <property type="component" value="Unassembled WGS sequence"/>
</dbReference>
<dbReference type="EMBL" id="DVLX01000095">
    <property type="protein sequence ID" value="HIU00154.1"/>
    <property type="molecule type" value="Genomic_DNA"/>
</dbReference>
<dbReference type="Gene3D" id="2.40.180.10">
    <property type="entry name" value="Catalase core domain"/>
    <property type="match status" value="1"/>
</dbReference>
<evidence type="ECO:0000256" key="2">
    <source>
        <dbReference type="ARBA" id="ARBA00012314"/>
    </source>
</evidence>
<evidence type="ECO:0000256" key="1">
    <source>
        <dbReference type="ARBA" id="ARBA00001971"/>
    </source>
</evidence>
<name>A0A9D1HDD9_9FIRM</name>
<dbReference type="GO" id="GO:0042744">
    <property type="term" value="P:hydrogen peroxide catabolic process"/>
    <property type="evidence" value="ECO:0007669"/>
    <property type="project" value="TreeGrafter"/>
</dbReference>
<dbReference type="PRINTS" id="PR00067">
    <property type="entry name" value="CATALASE"/>
</dbReference>
<dbReference type="InterPro" id="IPR011614">
    <property type="entry name" value="Catalase_core"/>
</dbReference>
<gene>
    <name evidence="4" type="ORF">IAD12_07860</name>
</gene>
<dbReference type="EC" id="1.11.1.6" evidence="2"/>
<protein>
    <recommendedName>
        <fullName evidence="2">catalase</fullName>
        <ecNumber evidence="2">1.11.1.6</ecNumber>
    </recommendedName>
</protein>
<reference evidence="4" key="1">
    <citation type="submission" date="2020-10" db="EMBL/GenBank/DDBJ databases">
        <authorList>
            <person name="Gilroy R."/>
        </authorList>
    </citation>
    <scope>NUCLEOTIDE SEQUENCE</scope>
    <source>
        <strain evidence="4">CHK176-22527</strain>
    </source>
</reference>
<dbReference type="GO" id="GO:0042542">
    <property type="term" value="P:response to hydrogen peroxide"/>
    <property type="evidence" value="ECO:0007669"/>
    <property type="project" value="TreeGrafter"/>
</dbReference>
<feature type="domain" description="Catalase core" evidence="3">
    <location>
        <begin position="4"/>
        <end position="318"/>
    </location>
</feature>
<dbReference type="SMART" id="SM01060">
    <property type="entry name" value="Catalase"/>
    <property type="match status" value="1"/>
</dbReference>
<dbReference type="InterPro" id="IPR020835">
    <property type="entry name" value="Catalase_sf"/>
</dbReference>
<reference evidence="4" key="2">
    <citation type="journal article" date="2021" name="PeerJ">
        <title>Extensive microbial diversity within the chicken gut microbiome revealed by metagenomics and culture.</title>
        <authorList>
            <person name="Gilroy R."/>
            <person name="Ravi A."/>
            <person name="Getino M."/>
            <person name="Pursley I."/>
            <person name="Horton D.L."/>
            <person name="Alikhan N.F."/>
            <person name="Baker D."/>
            <person name="Gharbi K."/>
            <person name="Hall N."/>
            <person name="Watson M."/>
            <person name="Adriaenssens E.M."/>
            <person name="Foster-Nyarko E."/>
            <person name="Jarju S."/>
            <person name="Secka A."/>
            <person name="Antonio M."/>
            <person name="Oren A."/>
            <person name="Chaudhuri R.R."/>
            <person name="La Ragione R."/>
            <person name="Hildebrand F."/>
            <person name="Pallen M.J."/>
        </authorList>
    </citation>
    <scope>NUCLEOTIDE SEQUENCE</scope>
    <source>
        <strain evidence="4">CHK176-22527</strain>
    </source>
</reference>
<dbReference type="AlphaFoldDB" id="A0A9D1HDD9"/>
<evidence type="ECO:0000313" key="5">
    <source>
        <dbReference type="Proteomes" id="UP000824159"/>
    </source>
</evidence>
<evidence type="ECO:0000313" key="4">
    <source>
        <dbReference type="EMBL" id="HIU00154.1"/>
    </source>
</evidence>
<dbReference type="PROSITE" id="PS51402">
    <property type="entry name" value="CATALASE_3"/>
    <property type="match status" value="1"/>
</dbReference>
<dbReference type="SUPFAM" id="SSF56634">
    <property type="entry name" value="Heme-dependent catalase-like"/>
    <property type="match status" value="1"/>
</dbReference>
<sequence length="320" mass="36820">MRWCCMTDFLLSEGLCEMISSLPKPRLMYRKGMEVKGFFRPYMSFEEYTEAEIFQDTGDSFTVKARFSSMLGEKGSADTIRNIKGFAVRFLTSKGKCDLICQSLPVYLINDGQKFFDMAKGFTKEDLFDGINDERLWEFAVKNPESINCILRMFSNRGLIDSYISTIWYSVNTYVWENAKGEKFLVRYRWNPLKQRKRRTDRIFAEFMAGFDPDIAGDELKEAVSEGNFPAYELSVQIADHRLASHPDYLKCTADWNENTIPSVKAGILKITDAEADREKDISFSPDNTIEGMYIYGSGISNMMGHAHKIGNMIRNGRER</sequence>
<dbReference type="GO" id="GO:0005737">
    <property type="term" value="C:cytoplasm"/>
    <property type="evidence" value="ECO:0007669"/>
    <property type="project" value="TreeGrafter"/>
</dbReference>
<dbReference type="GO" id="GO:0020037">
    <property type="term" value="F:heme binding"/>
    <property type="evidence" value="ECO:0007669"/>
    <property type="project" value="InterPro"/>
</dbReference>
<keyword evidence="4" id="KW-0560">Oxidoreductase</keyword>
<comment type="caution">
    <text evidence="4">The sequence shown here is derived from an EMBL/GenBank/DDBJ whole genome shotgun (WGS) entry which is preliminary data.</text>
</comment>
<dbReference type="Pfam" id="PF00199">
    <property type="entry name" value="Catalase"/>
    <property type="match status" value="1"/>
</dbReference>
<comment type="cofactor">
    <cofactor evidence="1">
        <name>heme</name>
        <dbReference type="ChEBI" id="CHEBI:30413"/>
    </cofactor>
</comment>
<dbReference type="InterPro" id="IPR018028">
    <property type="entry name" value="Catalase"/>
</dbReference>
<proteinExistence type="predicted"/>
<dbReference type="GO" id="GO:0004096">
    <property type="term" value="F:catalase activity"/>
    <property type="evidence" value="ECO:0007669"/>
    <property type="project" value="UniProtKB-EC"/>
</dbReference>
<accession>A0A9D1HDD9</accession>
<organism evidence="4 5">
    <name type="scientific">Candidatus Allocopromorpha excrementavium</name>
    <dbReference type="NCBI Taxonomy" id="2840741"/>
    <lineage>
        <taxon>Bacteria</taxon>
        <taxon>Bacillati</taxon>
        <taxon>Bacillota</taxon>
        <taxon>Clostridia</taxon>
        <taxon>Eubacteriales</taxon>
        <taxon>Eubacteriaceae</taxon>
        <taxon>Eubacteriaceae incertae sedis</taxon>
        <taxon>Candidatus Allocopromorpha</taxon>
    </lineage>
</organism>
<dbReference type="PANTHER" id="PTHR11465:SF23">
    <property type="entry name" value="CATALASE-2"/>
    <property type="match status" value="1"/>
</dbReference>
<keyword evidence="4" id="KW-0575">Peroxidase</keyword>
<evidence type="ECO:0000259" key="3">
    <source>
        <dbReference type="SMART" id="SM01060"/>
    </source>
</evidence>